<comment type="cofactor">
    <cofactor evidence="17">
        <name>Mg(2+)</name>
        <dbReference type="ChEBI" id="CHEBI:18420"/>
    </cofactor>
</comment>
<dbReference type="EMBL" id="JBHUIJ010000012">
    <property type="protein sequence ID" value="MFD2237740.1"/>
    <property type="molecule type" value="Genomic_DNA"/>
</dbReference>
<dbReference type="PROSITE" id="PS51383">
    <property type="entry name" value="YJEF_C_3"/>
    <property type="match status" value="1"/>
</dbReference>
<comment type="similarity">
    <text evidence="18">Belongs to the NnrE/AIBP family.</text>
</comment>
<keyword evidence="6 17" id="KW-0547">Nucleotide-binding</keyword>
<comment type="subunit">
    <text evidence="17">Homotetramer.</text>
</comment>
<evidence type="ECO:0000256" key="10">
    <source>
        <dbReference type="ARBA" id="ARBA00023027"/>
    </source>
</evidence>
<evidence type="ECO:0000259" key="20">
    <source>
        <dbReference type="PROSITE" id="PS51383"/>
    </source>
</evidence>
<evidence type="ECO:0000256" key="12">
    <source>
        <dbReference type="ARBA" id="ARBA00023239"/>
    </source>
</evidence>
<evidence type="ECO:0000256" key="5">
    <source>
        <dbReference type="ARBA" id="ARBA00022723"/>
    </source>
</evidence>
<evidence type="ECO:0000313" key="23">
    <source>
        <dbReference type="Proteomes" id="UP001597371"/>
    </source>
</evidence>
<comment type="catalytic activity">
    <reaction evidence="15 17 19">
        <text>(6S)-NADHX + ADP = AMP + phosphate + NADH + H(+)</text>
        <dbReference type="Rhea" id="RHEA:32223"/>
        <dbReference type="ChEBI" id="CHEBI:15378"/>
        <dbReference type="ChEBI" id="CHEBI:43474"/>
        <dbReference type="ChEBI" id="CHEBI:57945"/>
        <dbReference type="ChEBI" id="CHEBI:64074"/>
        <dbReference type="ChEBI" id="CHEBI:456215"/>
        <dbReference type="ChEBI" id="CHEBI:456216"/>
        <dbReference type="EC" id="4.2.1.136"/>
    </reaction>
</comment>
<evidence type="ECO:0000256" key="9">
    <source>
        <dbReference type="ARBA" id="ARBA00022958"/>
    </source>
</evidence>
<evidence type="ECO:0000256" key="4">
    <source>
        <dbReference type="ARBA" id="ARBA00009524"/>
    </source>
</evidence>
<evidence type="ECO:0000256" key="13">
    <source>
        <dbReference type="ARBA" id="ARBA00023268"/>
    </source>
</evidence>
<dbReference type="SUPFAM" id="SSF53613">
    <property type="entry name" value="Ribokinase-like"/>
    <property type="match status" value="1"/>
</dbReference>
<feature type="binding site" evidence="17">
    <location>
        <position position="255"/>
    </location>
    <ligand>
        <name>(6S)-NADPHX</name>
        <dbReference type="ChEBI" id="CHEBI:64076"/>
    </ligand>
</feature>
<dbReference type="InterPro" id="IPR036652">
    <property type="entry name" value="YjeF_N_dom_sf"/>
</dbReference>
<dbReference type="EC" id="4.2.1.136" evidence="19"/>
<feature type="binding site" evidence="18">
    <location>
        <begin position="60"/>
        <end position="64"/>
    </location>
    <ligand>
        <name>(6S)-NADPHX</name>
        <dbReference type="ChEBI" id="CHEBI:64076"/>
    </ligand>
</feature>
<evidence type="ECO:0000256" key="17">
    <source>
        <dbReference type="HAMAP-Rule" id="MF_01965"/>
    </source>
</evidence>
<dbReference type="NCBIfam" id="TIGR00196">
    <property type="entry name" value="yjeF_cterm"/>
    <property type="match status" value="1"/>
</dbReference>
<comment type="function">
    <text evidence="17">Catalyzes the dehydration of the S-form of NAD(P)HX at the expense of ADP, which is converted to AMP. Together with NAD(P)HX epimerase, which catalyzes the epimerization of the S- and R-forms, the enzyme allows the repair of both epimers of NAD(P)HX, a damaged form of NAD(P)H that is a result of enzymatic or heat-dependent hydration.</text>
</comment>
<reference evidence="23" key="1">
    <citation type="journal article" date="2019" name="Int. J. Syst. Evol. Microbiol.">
        <title>The Global Catalogue of Microorganisms (GCM) 10K type strain sequencing project: providing services to taxonomists for standard genome sequencing and annotation.</title>
        <authorList>
            <consortium name="The Broad Institute Genomics Platform"/>
            <consortium name="The Broad Institute Genome Sequencing Center for Infectious Disease"/>
            <person name="Wu L."/>
            <person name="Ma J."/>
        </authorList>
    </citation>
    <scope>NUCLEOTIDE SEQUENCE [LARGE SCALE GENOMIC DNA]</scope>
    <source>
        <strain evidence="23">ZS-35-S2</strain>
    </source>
</reference>
<comment type="caution">
    <text evidence="22">The sequence shown here is derived from an EMBL/GenBank/DDBJ whole genome shotgun (WGS) entry which is preliminary data.</text>
</comment>
<evidence type="ECO:0000256" key="2">
    <source>
        <dbReference type="ARBA" id="ARBA00000909"/>
    </source>
</evidence>
<dbReference type="InterPro" id="IPR004443">
    <property type="entry name" value="YjeF_N_dom"/>
</dbReference>
<comment type="catalytic activity">
    <reaction evidence="16 17 19">
        <text>(6S)-NADPHX + ADP = AMP + phosphate + NADPH + H(+)</text>
        <dbReference type="Rhea" id="RHEA:32235"/>
        <dbReference type="ChEBI" id="CHEBI:15378"/>
        <dbReference type="ChEBI" id="CHEBI:43474"/>
        <dbReference type="ChEBI" id="CHEBI:57783"/>
        <dbReference type="ChEBI" id="CHEBI:64076"/>
        <dbReference type="ChEBI" id="CHEBI:456215"/>
        <dbReference type="ChEBI" id="CHEBI:456216"/>
        <dbReference type="EC" id="4.2.1.136"/>
    </reaction>
</comment>
<dbReference type="PIRSF" id="PIRSF017184">
    <property type="entry name" value="Nnr"/>
    <property type="match status" value="1"/>
</dbReference>
<evidence type="ECO:0000259" key="21">
    <source>
        <dbReference type="PROSITE" id="PS51385"/>
    </source>
</evidence>
<dbReference type="RefSeq" id="WP_377946412.1">
    <property type="nucleotide sequence ID" value="NZ_JBHUIJ010000012.1"/>
</dbReference>
<dbReference type="Pfam" id="PF03853">
    <property type="entry name" value="YjeF_N"/>
    <property type="match status" value="1"/>
</dbReference>
<feature type="binding site" evidence="18">
    <location>
        <position position="156"/>
    </location>
    <ligand>
        <name>K(+)</name>
        <dbReference type="ChEBI" id="CHEBI:29103"/>
    </ligand>
</feature>
<dbReference type="HAMAP" id="MF_01966">
    <property type="entry name" value="NADHX_epimerase"/>
    <property type="match status" value="1"/>
</dbReference>
<evidence type="ECO:0000256" key="6">
    <source>
        <dbReference type="ARBA" id="ARBA00022741"/>
    </source>
</evidence>
<keyword evidence="8 17" id="KW-0521">NADP</keyword>
<dbReference type="InterPro" id="IPR030677">
    <property type="entry name" value="Nnr"/>
</dbReference>
<keyword evidence="12 17" id="KW-0456">Lyase</keyword>
<keyword evidence="23" id="KW-1185">Reference proteome</keyword>
<comment type="cofactor">
    <cofactor evidence="18 19">
        <name>K(+)</name>
        <dbReference type="ChEBI" id="CHEBI:29103"/>
    </cofactor>
    <text evidence="18 19">Binds 1 potassium ion per subunit.</text>
</comment>
<dbReference type="CDD" id="cd01171">
    <property type="entry name" value="YXKO-related"/>
    <property type="match status" value="1"/>
</dbReference>
<dbReference type="Gene3D" id="3.40.50.10260">
    <property type="entry name" value="YjeF N-terminal domain"/>
    <property type="match status" value="1"/>
</dbReference>
<feature type="binding site" evidence="17">
    <location>
        <position position="318"/>
    </location>
    <ligand>
        <name>(6S)-NADPHX</name>
        <dbReference type="ChEBI" id="CHEBI:64076"/>
    </ligand>
</feature>
<dbReference type="Proteomes" id="UP001597371">
    <property type="component" value="Unassembled WGS sequence"/>
</dbReference>
<dbReference type="EC" id="5.1.99.6" evidence="19"/>
<feature type="binding site" evidence="18">
    <location>
        <position position="153"/>
    </location>
    <ligand>
        <name>(6S)-NADPHX</name>
        <dbReference type="ChEBI" id="CHEBI:64076"/>
    </ligand>
</feature>
<name>A0ABW5CKD6_9HYPH</name>
<evidence type="ECO:0000256" key="14">
    <source>
        <dbReference type="ARBA" id="ARBA00025153"/>
    </source>
</evidence>
<feature type="binding site" evidence="18">
    <location>
        <position position="61"/>
    </location>
    <ligand>
        <name>K(+)</name>
        <dbReference type="ChEBI" id="CHEBI:29103"/>
    </ligand>
</feature>
<comment type="similarity">
    <text evidence="4 19">In the C-terminal section; belongs to the NnrD/CARKD family.</text>
</comment>
<feature type="binding site" evidence="18">
    <location>
        <position position="120"/>
    </location>
    <ligand>
        <name>K(+)</name>
        <dbReference type="ChEBI" id="CHEBI:29103"/>
    </ligand>
</feature>
<evidence type="ECO:0000256" key="1">
    <source>
        <dbReference type="ARBA" id="ARBA00000013"/>
    </source>
</evidence>
<dbReference type="PANTHER" id="PTHR12592:SF0">
    <property type="entry name" value="ATP-DEPENDENT (S)-NAD(P)H-HYDRATE DEHYDRATASE"/>
    <property type="match status" value="1"/>
</dbReference>
<organism evidence="22 23">
    <name type="scientific">Aureimonas populi</name>
    <dbReference type="NCBI Taxonomy" id="1701758"/>
    <lineage>
        <taxon>Bacteria</taxon>
        <taxon>Pseudomonadati</taxon>
        <taxon>Pseudomonadota</taxon>
        <taxon>Alphaproteobacteria</taxon>
        <taxon>Hyphomicrobiales</taxon>
        <taxon>Aurantimonadaceae</taxon>
        <taxon>Aureimonas</taxon>
    </lineage>
</organism>
<evidence type="ECO:0000256" key="16">
    <source>
        <dbReference type="ARBA" id="ARBA00049209"/>
    </source>
</evidence>
<proteinExistence type="inferred from homology"/>
<evidence type="ECO:0000256" key="18">
    <source>
        <dbReference type="HAMAP-Rule" id="MF_01966"/>
    </source>
</evidence>
<dbReference type="InterPro" id="IPR029056">
    <property type="entry name" value="Ribokinase-like"/>
</dbReference>
<gene>
    <name evidence="18" type="primary">nnrE</name>
    <name evidence="17" type="synonym">nnrD</name>
    <name evidence="22" type="ORF">ACFSKQ_09725</name>
</gene>
<dbReference type="PANTHER" id="PTHR12592">
    <property type="entry name" value="ATP-DEPENDENT (S)-NAD(P)H-HYDRATE DEHYDRATASE FAMILY MEMBER"/>
    <property type="match status" value="1"/>
</dbReference>
<evidence type="ECO:0000256" key="11">
    <source>
        <dbReference type="ARBA" id="ARBA00023235"/>
    </source>
</evidence>
<feature type="binding site" evidence="17">
    <location>
        <position position="435"/>
    </location>
    <ligand>
        <name>(6S)-NADPHX</name>
        <dbReference type="ChEBI" id="CHEBI:64076"/>
    </ligand>
</feature>
<keyword evidence="11 18" id="KW-0413">Isomerase</keyword>
<comment type="function">
    <text evidence="14 19">Bifunctional enzyme that catalyzes the epimerization of the S- and R-forms of NAD(P)HX and the dehydration of the S-form of NAD(P)HX at the expense of ADP, which is converted to AMP. This allows the repair of both epimers of NAD(P)HX, a damaged form of NAD(P)H that is a result of enzymatic or heat-dependent hydration.</text>
</comment>
<comment type="similarity">
    <text evidence="17">Belongs to the NnrD/CARKD family.</text>
</comment>
<dbReference type="InterPro" id="IPR017953">
    <property type="entry name" value="Carbohydrate_kinase_pred_CS"/>
</dbReference>
<evidence type="ECO:0000256" key="15">
    <source>
        <dbReference type="ARBA" id="ARBA00048238"/>
    </source>
</evidence>
<dbReference type="PROSITE" id="PS51385">
    <property type="entry name" value="YJEF_N"/>
    <property type="match status" value="1"/>
</dbReference>
<protein>
    <recommendedName>
        <fullName evidence="19">Bifunctional NAD(P)H-hydrate repair enzyme</fullName>
    </recommendedName>
    <alternativeName>
        <fullName evidence="19">Nicotinamide nucleotide repair protein</fullName>
    </alternativeName>
    <domain>
        <recommendedName>
            <fullName evidence="19">ADP-dependent (S)-NAD(P)H-hydrate dehydratase</fullName>
            <ecNumber evidence="19">4.2.1.136</ecNumber>
        </recommendedName>
        <alternativeName>
            <fullName evidence="19">ADP-dependent NAD(P)HX dehydratase</fullName>
        </alternativeName>
    </domain>
    <domain>
        <recommendedName>
            <fullName evidence="19">NAD(P)H-hydrate epimerase</fullName>
            <ecNumber evidence="19">5.1.99.6</ecNumber>
        </recommendedName>
    </domain>
</protein>
<feature type="binding site" evidence="17">
    <location>
        <position position="434"/>
    </location>
    <ligand>
        <name>AMP</name>
        <dbReference type="ChEBI" id="CHEBI:456215"/>
    </ligand>
</feature>
<comment type="caution">
    <text evidence="18">Lacks conserved residue(s) required for the propagation of feature annotation.</text>
</comment>
<evidence type="ECO:0000256" key="7">
    <source>
        <dbReference type="ARBA" id="ARBA00022840"/>
    </source>
</evidence>
<evidence type="ECO:0000256" key="3">
    <source>
        <dbReference type="ARBA" id="ARBA00006001"/>
    </source>
</evidence>
<keyword evidence="5 18" id="KW-0479">Metal-binding</keyword>
<comment type="catalytic activity">
    <reaction evidence="1 18 19">
        <text>(6R)-NADHX = (6S)-NADHX</text>
        <dbReference type="Rhea" id="RHEA:32215"/>
        <dbReference type="ChEBI" id="CHEBI:64074"/>
        <dbReference type="ChEBI" id="CHEBI:64075"/>
        <dbReference type="EC" id="5.1.99.6"/>
    </reaction>
</comment>
<feature type="binding site" evidence="17">
    <location>
        <begin position="405"/>
        <end position="409"/>
    </location>
    <ligand>
        <name>AMP</name>
        <dbReference type="ChEBI" id="CHEBI:456215"/>
    </ligand>
</feature>
<feature type="binding site" evidence="17">
    <location>
        <position position="370"/>
    </location>
    <ligand>
        <name>(6S)-NADPHX</name>
        <dbReference type="ChEBI" id="CHEBI:64076"/>
    </ligand>
</feature>
<dbReference type="InterPro" id="IPR000631">
    <property type="entry name" value="CARKD"/>
</dbReference>
<comment type="similarity">
    <text evidence="3 19">In the N-terminal section; belongs to the NnrE/AIBP family.</text>
</comment>
<dbReference type="Gene3D" id="3.40.1190.20">
    <property type="match status" value="1"/>
</dbReference>
<accession>A0ABW5CKD6</accession>
<sequence length="493" mass="51031">MTVIPHLLSPDEMAHADRLTVESGVPILQLMETAGNAVATAVIDQFGWGRPVSVLAGPGNNGGDAFVAARLLRERGCDVEIFAGTTDRYTGAAAASAQAWGSDVRLLRDFRTGPDTLIVDGLFGAGLSRPVDGEFARTVEIANASRAPILAIDIPSGIDGNTGEIRGAAMRAALTVTFFRPKPGHLLLPGRAHCGEIRIADIGISSDVLARIEPTTFANEPALWHARLLAPSDTHHKYDRGHTVVLSGGASHGGAARLSAMAALRGGAGLVTVASPASGLLVNATHLDAIMLKRCDEEGDLRALAEDRRLNAYVLGPGFGVGEKARASAGVILKAGRALVLDADGLTSFQDVQRALFEREGAGPLVLTPHDGEFARLFPDLAGLPSKLDRARLASRRADAIVVLKGGDTVIAAPDGRAAINENGSPALATAGTGDVLTGLIAAQLANGVPAFEAACAAVWIHACAASGFGTGLIAEDLPRLVPRVLATLHQER</sequence>
<evidence type="ECO:0000256" key="19">
    <source>
        <dbReference type="PIRNR" id="PIRNR017184"/>
    </source>
</evidence>
<keyword evidence="9 18" id="KW-0630">Potassium</keyword>
<dbReference type="Pfam" id="PF01256">
    <property type="entry name" value="Carb_kinase"/>
    <property type="match status" value="1"/>
</dbReference>
<evidence type="ECO:0000256" key="8">
    <source>
        <dbReference type="ARBA" id="ARBA00022857"/>
    </source>
</evidence>
<dbReference type="SUPFAM" id="SSF64153">
    <property type="entry name" value="YjeF N-terminal domain-like"/>
    <property type="match status" value="1"/>
</dbReference>
<keyword evidence="10 17" id="KW-0520">NAD</keyword>
<feature type="domain" description="YjeF C-terminal" evidence="20">
    <location>
        <begin position="220"/>
        <end position="489"/>
    </location>
</feature>
<comment type="catalytic activity">
    <reaction evidence="2 18 19">
        <text>(6R)-NADPHX = (6S)-NADPHX</text>
        <dbReference type="Rhea" id="RHEA:32227"/>
        <dbReference type="ChEBI" id="CHEBI:64076"/>
        <dbReference type="ChEBI" id="CHEBI:64077"/>
        <dbReference type="EC" id="5.1.99.6"/>
    </reaction>
</comment>
<evidence type="ECO:0000313" key="22">
    <source>
        <dbReference type="EMBL" id="MFD2237740.1"/>
    </source>
</evidence>
<feature type="domain" description="YjeF N-terminal" evidence="21">
    <location>
        <begin position="13"/>
        <end position="210"/>
    </location>
</feature>
<dbReference type="HAMAP" id="MF_01965">
    <property type="entry name" value="NADHX_dehydratase"/>
    <property type="match status" value="1"/>
</dbReference>
<feature type="binding site" evidence="18">
    <location>
        <begin position="124"/>
        <end position="130"/>
    </location>
    <ligand>
        <name>(6S)-NADPHX</name>
        <dbReference type="ChEBI" id="CHEBI:64076"/>
    </ligand>
</feature>
<comment type="function">
    <text evidence="18">Catalyzes the epimerization of the S- and R-forms of NAD(P)HX, a damaged form of NAD(P)H that is a result of enzymatic or heat-dependent hydration. This is a prerequisite for the S-specific NAD(P)H-hydrate dehydratase to allow the repair of both epimers of NAD(P)HX.</text>
</comment>
<keyword evidence="7 17" id="KW-0067">ATP-binding</keyword>
<dbReference type="NCBIfam" id="TIGR00197">
    <property type="entry name" value="yjeF_nterm"/>
    <property type="match status" value="1"/>
</dbReference>
<dbReference type="PROSITE" id="PS01050">
    <property type="entry name" value="YJEF_C_2"/>
    <property type="match status" value="1"/>
</dbReference>
<keyword evidence="13" id="KW-0511">Multifunctional enzyme</keyword>